<comment type="caution">
    <text evidence="10">Lacks conserved residue(s) required for the propagation of feature annotation.</text>
</comment>
<evidence type="ECO:0000313" key="11">
    <source>
        <dbReference type="EMBL" id="VEU21340.1"/>
    </source>
</evidence>
<dbReference type="EMBL" id="CAACVR010000012">
    <property type="protein sequence ID" value="VEU21340.1"/>
    <property type="molecule type" value="Genomic_DNA"/>
</dbReference>
<feature type="transmembrane region" description="Helical" evidence="10">
    <location>
        <begin position="418"/>
        <end position="436"/>
    </location>
</feature>
<evidence type="ECO:0000256" key="2">
    <source>
        <dbReference type="ARBA" id="ARBA00004922"/>
    </source>
</evidence>
<name>A0A448YKA6_BRENA</name>
<dbReference type="Pfam" id="PF04506">
    <property type="entry name" value="Rft-1"/>
    <property type="match status" value="1"/>
</dbReference>
<keyword evidence="6 10" id="KW-1133">Transmembrane helix</keyword>
<protein>
    <recommendedName>
        <fullName evidence="8 10">Man(5)GlcNAc(2)-PP-dolichol translocation protein RFT1</fullName>
    </recommendedName>
</protein>
<feature type="transmembrane region" description="Helical" evidence="10">
    <location>
        <begin position="393"/>
        <end position="412"/>
    </location>
</feature>
<feature type="transmembrane region" description="Helical" evidence="10">
    <location>
        <begin position="83"/>
        <end position="106"/>
    </location>
</feature>
<dbReference type="OrthoDB" id="9979195at2759"/>
<dbReference type="AlphaFoldDB" id="A0A448YKA6"/>
<dbReference type="InParanoid" id="A0A448YKA6"/>
<accession>A0A448YKA6</accession>
<sequence length="522" mass="59263">MAENNVASSATILMVGQAAVKVMTFTLNQLLFQYVTPTSMGLTQLIEFVINYVLFLSRESVRLSVPKICISRLFLKPAQRRQLVINFSIIIPVLIFILIGTPLRYYQLGKNQILQNAVWRPQLLSLLIGSSILAELCSEPYYDLNQYMDLNFSKRARIESLASFIKCVTQFITTVFLSKRNAEESFSDSNYVYGFVVGQFSYAATLVLAYMLNYGCICLPTSVGGIWLESGGLSYFKSVFLQQVFKHFLTEGDKFLVNSLLDIQIQGYYSVISNYGSLFARLAFLPIEESVRINVTALFESQTLTSGDKKRLLNESLSIVLKVYIYMLSLLLLFASSSTEFLVGILFRSFQNRNELVSSFKLYWLYVPLLAVNGISEALFNSIFNSPTDVNQYSTLMLVNSLIFFANVLFLLQYCELGLKGLILGNMINMSIRIGYSWYRLRQFIGLQGLQLKRYVGFALACILVHLAQTIAFANGYVSNFKDFVVNLALGCTMLFVIAYNERDTIKRLLINRNSDKQRKIE</sequence>
<comment type="subcellular location">
    <subcellularLocation>
        <location evidence="1 10">Endoplasmic reticulum membrane</location>
        <topology evidence="1 10">Multi-pass membrane protein</topology>
    </subcellularLocation>
</comment>
<evidence type="ECO:0000256" key="7">
    <source>
        <dbReference type="ARBA" id="ARBA00023136"/>
    </source>
</evidence>
<evidence type="ECO:0000256" key="1">
    <source>
        <dbReference type="ARBA" id="ARBA00004477"/>
    </source>
</evidence>
<proteinExistence type="inferred from homology"/>
<evidence type="ECO:0000256" key="6">
    <source>
        <dbReference type="ARBA" id="ARBA00022989"/>
    </source>
</evidence>
<dbReference type="PANTHER" id="PTHR13117:SF5">
    <property type="entry name" value="PROTEIN RFT1 HOMOLOG"/>
    <property type="match status" value="1"/>
</dbReference>
<dbReference type="InterPro" id="IPR007594">
    <property type="entry name" value="RFT1"/>
</dbReference>
<comment type="function">
    <text evidence="9 10">Intramembrane glycolipid transporter that operates in the biosynthetic pathway of dolichol-linked oligosaccharides, the glycan precursors employed in protein asparagine (N)-glycosylation. The sequential addition of sugars to dolichol pyrophosphate produces dolichol-linked oligosaccharides containing fourteen sugars, including two GlcNAcs, nine mannoses and three glucoses. Once assembled, the oligosaccharide is transferred from the lipid to nascent proteins by oligosaccharyltransferases. The assembly of dolichol-linked oligosaccharides begins on the cytosolic side of the endoplasmic reticulum membrane and finishes in its lumen. RFT1 could mediate the translocation of the cytosolically oriented intermediate DolPP-GlcNAc2Man5, produced by ALG11, into the ER lumen where dolichol-linked oligosaccharides assembly continues. However, the intramembrane lipid transporter activity could not be confirmed in vitro.</text>
</comment>
<dbReference type="PANTHER" id="PTHR13117">
    <property type="entry name" value="ENDOPLASMIC RETICULUM MULTISPAN TRANSMEMBRANE PROTEIN-RELATED"/>
    <property type="match status" value="1"/>
</dbReference>
<dbReference type="STRING" id="13370.A0A448YKA6"/>
<evidence type="ECO:0000256" key="10">
    <source>
        <dbReference type="RuleBase" id="RU365067"/>
    </source>
</evidence>
<evidence type="ECO:0000313" key="12">
    <source>
        <dbReference type="Proteomes" id="UP000290900"/>
    </source>
</evidence>
<feature type="transmembrane region" description="Helical" evidence="10">
    <location>
        <begin position="190"/>
        <end position="212"/>
    </location>
</feature>
<evidence type="ECO:0000256" key="5">
    <source>
        <dbReference type="ARBA" id="ARBA00022824"/>
    </source>
</evidence>
<dbReference type="FunCoup" id="A0A448YKA6">
    <property type="interactions" value="693"/>
</dbReference>
<keyword evidence="5 10" id="KW-0256">Endoplasmic reticulum</keyword>
<feature type="transmembrane region" description="Helical" evidence="10">
    <location>
        <begin position="456"/>
        <end position="478"/>
    </location>
</feature>
<dbReference type="GO" id="GO:0006488">
    <property type="term" value="P:dolichol-linked oligosaccharide biosynthetic process"/>
    <property type="evidence" value="ECO:0007669"/>
    <property type="project" value="InterPro"/>
</dbReference>
<gene>
    <name evidence="11" type="ORF">BRENAR_LOCUS2075</name>
</gene>
<keyword evidence="12" id="KW-1185">Reference proteome</keyword>
<comment type="pathway">
    <text evidence="2">Protein modification; protein glycosylation.</text>
</comment>
<evidence type="ECO:0000256" key="4">
    <source>
        <dbReference type="ARBA" id="ARBA00022692"/>
    </source>
</evidence>
<organism evidence="11 12">
    <name type="scientific">Brettanomyces naardenensis</name>
    <name type="common">Yeast</name>
    <dbReference type="NCBI Taxonomy" id="13370"/>
    <lineage>
        <taxon>Eukaryota</taxon>
        <taxon>Fungi</taxon>
        <taxon>Dikarya</taxon>
        <taxon>Ascomycota</taxon>
        <taxon>Saccharomycotina</taxon>
        <taxon>Pichiomycetes</taxon>
        <taxon>Pichiales</taxon>
        <taxon>Pichiaceae</taxon>
        <taxon>Brettanomyces</taxon>
    </lineage>
</organism>
<evidence type="ECO:0000256" key="8">
    <source>
        <dbReference type="ARBA" id="ARBA00044793"/>
    </source>
</evidence>
<feature type="transmembrane region" description="Helical" evidence="10">
    <location>
        <begin position="319"/>
        <end position="343"/>
    </location>
</feature>
<dbReference type="Proteomes" id="UP000290900">
    <property type="component" value="Unassembled WGS sequence"/>
</dbReference>
<dbReference type="GO" id="GO:0005789">
    <property type="term" value="C:endoplasmic reticulum membrane"/>
    <property type="evidence" value="ECO:0007669"/>
    <property type="project" value="UniProtKB-SubCell"/>
</dbReference>
<reference evidence="11 12" key="1">
    <citation type="submission" date="2018-12" db="EMBL/GenBank/DDBJ databases">
        <authorList>
            <person name="Tiukova I."/>
            <person name="Dainat J."/>
        </authorList>
    </citation>
    <scope>NUCLEOTIDE SEQUENCE [LARGE SCALE GENOMIC DNA]</scope>
</reference>
<keyword evidence="4 10" id="KW-0812">Transmembrane</keyword>
<feature type="transmembrane region" description="Helical" evidence="10">
    <location>
        <begin position="484"/>
        <end position="501"/>
    </location>
</feature>
<feature type="transmembrane region" description="Helical" evidence="10">
    <location>
        <begin position="363"/>
        <end position="381"/>
    </location>
</feature>
<evidence type="ECO:0000256" key="9">
    <source>
        <dbReference type="ARBA" id="ARBA00045912"/>
    </source>
</evidence>
<evidence type="ECO:0000256" key="3">
    <source>
        <dbReference type="ARBA" id="ARBA00010288"/>
    </source>
</evidence>
<dbReference type="GO" id="GO:0034203">
    <property type="term" value="P:glycolipid translocation"/>
    <property type="evidence" value="ECO:0007669"/>
    <property type="project" value="TreeGrafter"/>
</dbReference>
<keyword evidence="7 10" id="KW-0472">Membrane</keyword>
<comment type="similarity">
    <text evidence="3 10">Belongs to the RFT1 family.</text>
</comment>
<keyword evidence="10" id="KW-0813">Transport</keyword>